<protein>
    <recommendedName>
        <fullName evidence="5">Luc7-like protein</fullName>
    </recommendedName>
</protein>
<dbReference type="GO" id="GO:0005685">
    <property type="term" value="C:U1 snRNP"/>
    <property type="evidence" value="ECO:0007669"/>
    <property type="project" value="InterPro"/>
</dbReference>
<gene>
    <name evidence="3" type="ORF">Rsub_09506</name>
</gene>
<reference evidence="3 4" key="1">
    <citation type="journal article" date="2018" name="Sci. Rep.">
        <title>Raphidocelis subcapitata (=Pseudokirchneriella subcapitata) provides an insight into genome evolution and environmental adaptations in the Sphaeropleales.</title>
        <authorList>
            <person name="Suzuki S."/>
            <person name="Yamaguchi H."/>
            <person name="Nakajima N."/>
            <person name="Kawachi M."/>
        </authorList>
    </citation>
    <scope>NUCLEOTIDE SEQUENCE [LARGE SCALE GENOMIC DNA]</scope>
    <source>
        <strain evidence="3 4">NIES-35</strain>
    </source>
</reference>
<evidence type="ECO:0000256" key="1">
    <source>
        <dbReference type="ARBA" id="ARBA00005655"/>
    </source>
</evidence>
<keyword evidence="4" id="KW-1185">Reference proteome</keyword>
<dbReference type="Pfam" id="PF03194">
    <property type="entry name" value="LUC7"/>
    <property type="match status" value="1"/>
</dbReference>
<dbReference type="STRING" id="307507.A0A2V0PGJ7"/>
<dbReference type="InterPro" id="IPR004882">
    <property type="entry name" value="Luc7-rel"/>
</dbReference>
<proteinExistence type="inferred from homology"/>
<dbReference type="PANTHER" id="PTHR12375">
    <property type="entry name" value="RNA-BINDING PROTEIN LUC7-RELATED"/>
    <property type="match status" value="1"/>
</dbReference>
<evidence type="ECO:0000313" key="4">
    <source>
        <dbReference type="Proteomes" id="UP000247498"/>
    </source>
</evidence>
<evidence type="ECO:0000313" key="3">
    <source>
        <dbReference type="EMBL" id="GBF97033.1"/>
    </source>
</evidence>
<feature type="compositionally biased region" description="Basic and acidic residues" evidence="2">
    <location>
        <begin position="345"/>
        <end position="355"/>
    </location>
</feature>
<dbReference type="EMBL" id="BDRX01000091">
    <property type="protein sequence ID" value="GBF97033.1"/>
    <property type="molecule type" value="Genomic_DNA"/>
</dbReference>
<dbReference type="Proteomes" id="UP000247498">
    <property type="component" value="Unassembled WGS sequence"/>
</dbReference>
<evidence type="ECO:0000256" key="2">
    <source>
        <dbReference type="SAM" id="MobiDB-lite"/>
    </source>
</evidence>
<dbReference type="AlphaFoldDB" id="A0A2V0PGJ7"/>
<feature type="compositionally biased region" description="Gly residues" evidence="2">
    <location>
        <begin position="321"/>
        <end position="344"/>
    </location>
</feature>
<dbReference type="OrthoDB" id="10266921at2759"/>
<feature type="region of interest" description="Disordered" evidence="2">
    <location>
        <begin position="242"/>
        <end position="355"/>
    </location>
</feature>
<comment type="similarity">
    <text evidence="1">Belongs to the Luc7 family.</text>
</comment>
<dbReference type="FunCoup" id="A0A2V0PGJ7">
    <property type="interactions" value="1755"/>
</dbReference>
<sequence>MVDAFRSMLDELMGKERDAPLHARSNRKILFSDPDVCKHDLAAVCPHQLFKNTRSDLGPCESTIHSDHLEWEQIKSEWDQLSEREKERYGYERDLVVYLDRLIRDMDRKIEKNRERAAAESRPKPLRPDDIRKLDEIKMRMNECLAQSQTLGESGDVDGSMRMAEQAEACKRQHETLEKQLTLPDRVMAVCEVCGIFISSMGEDGKRQLSVGELRAREEHLSGKQYLGWKKIRDTFAELTAKRASAPAAAPAERGERSRSRGREEGERRGGSSGRERSRSPGRRDRHGGDRGGGYDRGGNDRGGYDRGGYDRGGYDRGGYDRGGYGRGGYGGGGYGGGGYGRGGYDGDYRRDRRY</sequence>
<organism evidence="3 4">
    <name type="scientific">Raphidocelis subcapitata</name>
    <dbReference type="NCBI Taxonomy" id="307507"/>
    <lineage>
        <taxon>Eukaryota</taxon>
        <taxon>Viridiplantae</taxon>
        <taxon>Chlorophyta</taxon>
        <taxon>core chlorophytes</taxon>
        <taxon>Chlorophyceae</taxon>
        <taxon>CS clade</taxon>
        <taxon>Sphaeropleales</taxon>
        <taxon>Selenastraceae</taxon>
        <taxon>Raphidocelis</taxon>
    </lineage>
</organism>
<feature type="compositionally biased region" description="Basic and acidic residues" evidence="2">
    <location>
        <begin position="253"/>
        <end position="320"/>
    </location>
</feature>
<dbReference type="GO" id="GO:0006376">
    <property type="term" value="P:mRNA splice site recognition"/>
    <property type="evidence" value="ECO:0007669"/>
    <property type="project" value="InterPro"/>
</dbReference>
<comment type="caution">
    <text evidence="3">The sequence shown here is derived from an EMBL/GenBank/DDBJ whole genome shotgun (WGS) entry which is preliminary data.</text>
</comment>
<accession>A0A2V0PGJ7</accession>
<dbReference type="InParanoid" id="A0A2V0PGJ7"/>
<name>A0A2V0PGJ7_9CHLO</name>
<dbReference type="GO" id="GO:0003729">
    <property type="term" value="F:mRNA binding"/>
    <property type="evidence" value="ECO:0007669"/>
    <property type="project" value="InterPro"/>
</dbReference>
<evidence type="ECO:0008006" key="5">
    <source>
        <dbReference type="Google" id="ProtNLM"/>
    </source>
</evidence>